<gene>
    <name evidence="1" type="ORF">BaRGS_00025559</name>
</gene>
<evidence type="ECO:0000313" key="1">
    <source>
        <dbReference type="EMBL" id="KAK7483155.1"/>
    </source>
</evidence>
<organism evidence="1 2">
    <name type="scientific">Batillaria attramentaria</name>
    <dbReference type="NCBI Taxonomy" id="370345"/>
    <lineage>
        <taxon>Eukaryota</taxon>
        <taxon>Metazoa</taxon>
        <taxon>Spiralia</taxon>
        <taxon>Lophotrochozoa</taxon>
        <taxon>Mollusca</taxon>
        <taxon>Gastropoda</taxon>
        <taxon>Caenogastropoda</taxon>
        <taxon>Sorbeoconcha</taxon>
        <taxon>Cerithioidea</taxon>
        <taxon>Batillariidae</taxon>
        <taxon>Batillaria</taxon>
    </lineage>
</organism>
<reference evidence="1 2" key="1">
    <citation type="journal article" date="2023" name="Sci. Data">
        <title>Genome assembly of the Korean intertidal mud-creeper Batillaria attramentaria.</title>
        <authorList>
            <person name="Patra A.K."/>
            <person name="Ho P.T."/>
            <person name="Jun S."/>
            <person name="Lee S.J."/>
            <person name="Kim Y."/>
            <person name="Won Y.J."/>
        </authorList>
    </citation>
    <scope>NUCLEOTIDE SEQUENCE [LARGE SCALE GENOMIC DNA]</scope>
    <source>
        <strain evidence="1">Wonlab-2016</strain>
    </source>
</reference>
<accession>A0ABD0K6X9</accession>
<evidence type="ECO:0000313" key="2">
    <source>
        <dbReference type="Proteomes" id="UP001519460"/>
    </source>
</evidence>
<comment type="caution">
    <text evidence="1">The sequence shown here is derived from an EMBL/GenBank/DDBJ whole genome shotgun (WGS) entry which is preliminary data.</text>
</comment>
<proteinExistence type="predicted"/>
<name>A0ABD0K6X9_9CAEN</name>
<dbReference type="Proteomes" id="UP001519460">
    <property type="component" value="Unassembled WGS sequence"/>
</dbReference>
<protein>
    <submittedName>
        <fullName evidence="1">Uncharacterized protein</fullName>
    </submittedName>
</protein>
<keyword evidence="2" id="KW-1185">Reference proteome</keyword>
<dbReference type="AlphaFoldDB" id="A0ABD0K6X9"/>
<dbReference type="EMBL" id="JACVVK020000231">
    <property type="protein sequence ID" value="KAK7483155.1"/>
    <property type="molecule type" value="Genomic_DNA"/>
</dbReference>
<sequence length="111" mass="12234">MKEIATFVAADTTINTNPSGRNLVKKSRFKNETVSSNSTQSERTLLRKNTGGDERVNLMSRGLSQCVNQPLRLTKPPTRGDQTQRCQTPHIATSGVLDNVCSESQRVSDRA</sequence>